<organism evidence="2 3">
    <name type="scientific">Brevundimonas halotolerans</name>
    <dbReference type="NCBI Taxonomy" id="69670"/>
    <lineage>
        <taxon>Bacteria</taxon>
        <taxon>Pseudomonadati</taxon>
        <taxon>Pseudomonadota</taxon>
        <taxon>Alphaproteobacteria</taxon>
        <taxon>Caulobacterales</taxon>
        <taxon>Caulobacteraceae</taxon>
        <taxon>Brevundimonas</taxon>
    </lineage>
</organism>
<feature type="chain" id="PRO_5031212622" description="Lipoprotein" evidence="1">
    <location>
        <begin position="20"/>
        <end position="169"/>
    </location>
</feature>
<evidence type="ECO:0000313" key="2">
    <source>
        <dbReference type="EMBL" id="MBB5659926.1"/>
    </source>
</evidence>
<comment type="caution">
    <text evidence="2">The sequence shown here is derived from an EMBL/GenBank/DDBJ whole genome shotgun (WGS) entry which is preliminary data.</text>
</comment>
<keyword evidence="1" id="KW-0732">Signal</keyword>
<sequence length="169" mass="18366">MRATSLPLLVALLTLGACASMDPAPTALSPTDTPDSAPQPIADHDWAFYVENDQASLAYGRAESDDVWLSLACNKDSGRLDLFRPADADGQPVIYLESGGETERFTGRIEPSELFEHGEVLAEAPTTPPVFQRFRRLGWLGLHDAEGRALMVAHPTSTDGIERFFAYCG</sequence>
<dbReference type="AlphaFoldDB" id="A0A7W9A217"/>
<proteinExistence type="predicted"/>
<evidence type="ECO:0008006" key="4">
    <source>
        <dbReference type="Google" id="ProtNLM"/>
    </source>
</evidence>
<feature type="signal peptide" evidence="1">
    <location>
        <begin position="1"/>
        <end position="19"/>
    </location>
</feature>
<reference evidence="2 3" key="1">
    <citation type="submission" date="2020-08" db="EMBL/GenBank/DDBJ databases">
        <title>Genomic Encyclopedia of Type Strains, Phase IV (KMG-IV): sequencing the most valuable type-strain genomes for metagenomic binning, comparative biology and taxonomic classification.</title>
        <authorList>
            <person name="Goeker M."/>
        </authorList>
    </citation>
    <scope>NUCLEOTIDE SEQUENCE [LARGE SCALE GENOMIC DNA]</scope>
    <source>
        <strain evidence="2 3">DSM 24448</strain>
    </source>
</reference>
<dbReference type="Proteomes" id="UP000548978">
    <property type="component" value="Unassembled WGS sequence"/>
</dbReference>
<protein>
    <recommendedName>
        <fullName evidence="4">Lipoprotein</fullName>
    </recommendedName>
</protein>
<accession>A0A7W9A217</accession>
<evidence type="ECO:0000313" key="3">
    <source>
        <dbReference type="Proteomes" id="UP000548978"/>
    </source>
</evidence>
<keyword evidence="3" id="KW-1185">Reference proteome</keyword>
<dbReference type="EMBL" id="JACIJB010000001">
    <property type="protein sequence ID" value="MBB5659926.1"/>
    <property type="molecule type" value="Genomic_DNA"/>
</dbReference>
<dbReference type="PROSITE" id="PS51257">
    <property type="entry name" value="PROKAR_LIPOPROTEIN"/>
    <property type="match status" value="1"/>
</dbReference>
<evidence type="ECO:0000256" key="1">
    <source>
        <dbReference type="SAM" id="SignalP"/>
    </source>
</evidence>
<name>A0A7W9A217_9CAUL</name>
<dbReference type="RefSeq" id="WP_206423384.1">
    <property type="nucleotide sequence ID" value="NZ_JACIJB010000001.1"/>
</dbReference>
<gene>
    <name evidence="2" type="ORF">FHS65_000644</name>
</gene>